<dbReference type="Proteomes" id="UP000299102">
    <property type="component" value="Unassembled WGS sequence"/>
</dbReference>
<protein>
    <recommendedName>
        <fullName evidence="2">Reverse transcriptase domain-containing protein</fullName>
    </recommendedName>
</protein>
<dbReference type="PANTHER" id="PTHR47027">
    <property type="entry name" value="REVERSE TRANSCRIPTASE DOMAIN-CONTAINING PROTEIN"/>
    <property type="match status" value="1"/>
</dbReference>
<feature type="domain" description="Reverse transcriptase" evidence="2">
    <location>
        <begin position="110"/>
        <end position="186"/>
    </location>
</feature>
<sequence>MVIGSPEGVHLNKACSALSRGTRARAPGVLELLSVPVTTPSKDGKIKKSLLQEGTGIARKSLPGLVPTYLGGTNFRTGELGARGSPPVTPSSPEGRNEDWRGPFRMNELSVKCLLYADNLVILAPSTCGLQEMVNKINDSVKKRGMKLNVGKTKVMVFKRGESTTECDIFIESENLEQVKEFIYLGSLFTNDVEMRSLRSICGVSQKCRCRNSDVRERCGLKEGIVTRVERGMLRWFGHLERINENRLIKQIYRANVCDGKVGKGRPRKSYADPIGGILKKVIALGVNNDLIPAFNFGLDTAPDFDLNHGLIFNLGSTLNLDLSTVATLISTPRPTFSFDNATDHGSNLHKAGVLLVLK</sequence>
<reference evidence="3 4" key="1">
    <citation type="journal article" date="2019" name="Commun. Biol.">
        <title>The bagworm genome reveals a unique fibroin gene that provides high tensile strength.</title>
        <authorList>
            <person name="Kono N."/>
            <person name="Nakamura H."/>
            <person name="Ohtoshi R."/>
            <person name="Tomita M."/>
            <person name="Numata K."/>
            <person name="Arakawa K."/>
        </authorList>
    </citation>
    <scope>NUCLEOTIDE SEQUENCE [LARGE SCALE GENOMIC DNA]</scope>
</reference>
<evidence type="ECO:0000313" key="4">
    <source>
        <dbReference type="Proteomes" id="UP000299102"/>
    </source>
</evidence>
<dbReference type="PANTHER" id="PTHR47027:SF20">
    <property type="entry name" value="REVERSE TRANSCRIPTASE-LIKE PROTEIN WITH RNA-DIRECTED DNA POLYMERASE DOMAIN"/>
    <property type="match status" value="1"/>
</dbReference>
<evidence type="ECO:0000256" key="1">
    <source>
        <dbReference type="SAM" id="MobiDB-lite"/>
    </source>
</evidence>
<dbReference type="AlphaFoldDB" id="A0A4C1Y1Y4"/>
<organism evidence="3 4">
    <name type="scientific">Eumeta variegata</name>
    <name type="common">Bagworm moth</name>
    <name type="synonym">Eumeta japonica</name>
    <dbReference type="NCBI Taxonomy" id="151549"/>
    <lineage>
        <taxon>Eukaryota</taxon>
        <taxon>Metazoa</taxon>
        <taxon>Ecdysozoa</taxon>
        <taxon>Arthropoda</taxon>
        <taxon>Hexapoda</taxon>
        <taxon>Insecta</taxon>
        <taxon>Pterygota</taxon>
        <taxon>Neoptera</taxon>
        <taxon>Endopterygota</taxon>
        <taxon>Lepidoptera</taxon>
        <taxon>Glossata</taxon>
        <taxon>Ditrysia</taxon>
        <taxon>Tineoidea</taxon>
        <taxon>Psychidae</taxon>
        <taxon>Oiketicinae</taxon>
        <taxon>Eumeta</taxon>
    </lineage>
</organism>
<dbReference type="InterPro" id="IPR000477">
    <property type="entry name" value="RT_dom"/>
</dbReference>
<dbReference type="OrthoDB" id="425681at2759"/>
<name>A0A4C1Y1Y4_EUMVA</name>
<dbReference type="EMBL" id="BGZK01001043">
    <property type="protein sequence ID" value="GBP69520.1"/>
    <property type="molecule type" value="Genomic_DNA"/>
</dbReference>
<comment type="caution">
    <text evidence="3">The sequence shown here is derived from an EMBL/GenBank/DDBJ whole genome shotgun (WGS) entry which is preliminary data.</text>
</comment>
<gene>
    <name evidence="3" type="ORF">EVAR_88421_1</name>
</gene>
<accession>A0A4C1Y1Y4</accession>
<dbReference type="Pfam" id="PF00078">
    <property type="entry name" value="RVT_1"/>
    <property type="match status" value="1"/>
</dbReference>
<feature type="region of interest" description="Disordered" evidence="1">
    <location>
        <begin position="76"/>
        <end position="101"/>
    </location>
</feature>
<dbReference type="STRING" id="151549.A0A4C1Y1Y4"/>
<proteinExistence type="predicted"/>
<evidence type="ECO:0000259" key="2">
    <source>
        <dbReference type="Pfam" id="PF00078"/>
    </source>
</evidence>
<keyword evidence="4" id="KW-1185">Reference proteome</keyword>
<evidence type="ECO:0000313" key="3">
    <source>
        <dbReference type="EMBL" id="GBP69520.1"/>
    </source>
</evidence>